<feature type="repeat" description="ANK" evidence="3">
    <location>
        <begin position="54"/>
        <end position="86"/>
    </location>
</feature>
<feature type="signal peptide" evidence="4">
    <location>
        <begin position="1"/>
        <end position="20"/>
    </location>
</feature>
<dbReference type="InterPro" id="IPR002110">
    <property type="entry name" value="Ankyrin_rpt"/>
</dbReference>
<dbReference type="InterPro" id="IPR050745">
    <property type="entry name" value="Multifunctional_regulatory"/>
</dbReference>
<evidence type="ECO:0000256" key="4">
    <source>
        <dbReference type="SAM" id="SignalP"/>
    </source>
</evidence>
<dbReference type="PROSITE" id="PS50088">
    <property type="entry name" value="ANK_REPEAT"/>
    <property type="match status" value="1"/>
</dbReference>
<dbReference type="SMART" id="SM00248">
    <property type="entry name" value="ANK"/>
    <property type="match status" value="2"/>
</dbReference>
<proteinExistence type="predicted"/>
<dbReference type="Pfam" id="PF12796">
    <property type="entry name" value="Ank_2"/>
    <property type="match status" value="1"/>
</dbReference>
<evidence type="ECO:0000313" key="5">
    <source>
        <dbReference type="EMBL" id="RFA32178.1"/>
    </source>
</evidence>
<keyword evidence="1" id="KW-0677">Repeat</keyword>
<dbReference type="Proteomes" id="UP000256763">
    <property type="component" value="Unassembled WGS sequence"/>
</dbReference>
<organism evidence="5 6">
    <name type="scientific">Alkalilimnicola ehrlichii</name>
    <dbReference type="NCBI Taxonomy" id="351052"/>
    <lineage>
        <taxon>Bacteria</taxon>
        <taxon>Pseudomonadati</taxon>
        <taxon>Pseudomonadota</taxon>
        <taxon>Gammaproteobacteria</taxon>
        <taxon>Chromatiales</taxon>
        <taxon>Ectothiorhodospiraceae</taxon>
        <taxon>Alkalilimnicola</taxon>
    </lineage>
</organism>
<dbReference type="SUPFAM" id="SSF48403">
    <property type="entry name" value="Ankyrin repeat"/>
    <property type="match status" value="1"/>
</dbReference>
<dbReference type="Gene3D" id="1.25.40.20">
    <property type="entry name" value="Ankyrin repeat-containing domain"/>
    <property type="match status" value="1"/>
</dbReference>
<keyword evidence="6" id="KW-1185">Reference proteome</keyword>
<dbReference type="EMBL" id="NFZW01000033">
    <property type="protein sequence ID" value="RFA32178.1"/>
    <property type="molecule type" value="Genomic_DNA"/>
</dbReference>
<evidence type="ECO:0000313" key="6">
    <source>
        <dbReference type="Proteomes" id="UP000256763"/>
    </source>
</evidence>
<dbReference type="PANTHER" id="PTHR24189:SF50">
    <property type="entry name" value="ANKYRIN REPEAT AND SOCS BOX PROTEIN 2"/>
    <property type="match status" value="1"/>
</dbReference>
<name>A0A3E0WHD1_9GAMM</name>
<keyword evidence="2 3" id="KW-0040">ANK repeat</keyword>
<keyword evidence="4" id="KW-0732">Signal</keyword>
<dbReference type="PANTHER" id="PTHR24189">
    <property type="entry name" value="MYOTROPHIN"/>
    <property type="match status" value="1"/>
</dbReference>
<dbReference type="RefSeq" id="WP_116348498.1">
    <property type="nucleotide sequence ID" value="NZ_NFZW01000033.1"/>
</dbReference>
<comment type="caution">
    <text evidence="5">The sequence shown here is derived from an EMBL/GenBank/DDBJ whole genome shotgun (WGS) entry which is preliminary data.</text>
</comment>
<dbReference type="InterPro" id="IPR036770">
    <property type="entry name" value="Ankyrin_rpt-contain_sf"/>
</dbReference>
<reference evidence="6" key="1">
    <citation type="submission" date="2017-05" db="EMBL/GenBank/DDBJ databases">
        <authorList>
            <person name="Sharma S."/>
            <person name="Sidhu C."/>
            <person name="Pinnaka A.K."/>
        </authorList>
    </citation>
    <scope>NUCLEOTIDE SEQUENCE [LARGE SCALE GENOMIC DNA]</scope>
    <source>
        <strain evidence="6">AK93</strain>
    </source>
</reference>
<protein>
    <submittedName>
        <fullName evidence="5">Uncharacterized protein</fullName>
    </submittedName>
</protein>
<accession>A0A3E0WHD1</accession>
<dbReference type="AlphaFoldDB" id="A0A3E0WHD1"/>
<gene>
    <name evidence="5" type="ORF">CAL65_20370</name>
</gene>
<evidence type="ECO:0000256" key="2">
    <source>
        <dbReference type="ARBA" id="ARBA00023043"/>
    </source>
</evidence>
<dbReference type="PROSITE" id="PS50297">
    <property type="entry name" value="ANK_REP_REGION"/>
    <property type="match status" value="1"/>
</dbReference>
<evidence type="ECO:0000256" key="1">
    <source>
        <dbReference type="ARBA" id="ARBA00022737"/>
    </source>
</evidence>
<evidence type="ECO:0000256" key="3">
    <source>
        <dbReference type="PROSITE-ProRule" id="PRU00023"/>
    </source>
</evidence>
<sequence length="127" mass="13779">MLLRFLFGLALLLPTSLVTAKETLIDAFLEKDLATFQRALEKGANPDFYLDDPQGLTLLMQAIIEGKNDFVRALLTAGVDPNSTNKHGHGVMGVAITTGNDEAVRLLVEAGADFRNPTTQSFLVALY</sequence>
<feature type="chain" id="PRO_5017630742" evidence="4">
    <location>
        <begin position="21"/>
        <end position="127"/>
    </location>
</feature>